<feature type="non-terminal residue" evidence="12">
    <location>
        <position position="1"/>
    </location>
</feature>
<dbReference type="GO" id="GO:0043138">
    <property type="term" value="F:3'-5' DNA helicase activity"/>
    <property type="evidence" value="ECO:0007669"/>
    <property type="project" value="UniProtKB-EC"/>
</dbReference>
<evidence type="ECO:0000256" key="1">
    <source>
        <dbReference type="ARBA" id="ARBA00022741"/>
    </source>
</evidence>
<evidence type="ECO:0000313" key="13">
    <source>
        <dbReference type="Proteomes" id="UP000483094"/>
    </source>
</evidence>
<dbReference type="InterPro" id="IPR014016">
    <property type="entry name" value="UvrD-like_ATP-bd"/>
</dbReference>
<evidence type="ECO:0000256" key="8">
    <source>
        <dbReference type="ARBA" id="ARBA00034808"/>
    </source>
</evidence>
<dbReference type="AlphaFoldDB" id="A0A6G2DDM4"/>
<dbReference type="FunFam" id="1.10.10.160:FF:000001">
    <property type="entry name" value="ATP-dependent DNA helicase"/>
    <property type="match status" value="1"/>
</dbReference>
<dbReference type="GO" id="GO:0009314">
    <property type="term" value="P:response to radiation"/>
    <property type="evidence" value="ECO:0007669"/>
    <property type="project" value="UniProtKB-ARBA"/>
</dbReference>
<keyword evidence="5" id="KW-0238">DNA-binding</keyword>
<organism evidence="12 13">
    <name type="scientific">Streptococcus pneumoniae</name>
    <dbReference type="NCBI Taxonomy" id="1313"/>
    <lineage>
        <taxon>Bacteria</taxon>
        <taxon>Bacillati</taxon>
        <taxon>Bacillota</taxon>
        <taxon>Bacilli</taxon>
        <taxon>Lactobacillales</taxon>
        <taxon>Streptococcaceae</taxon>
        <taxon>Streptococcus</taxon>
    </lineage>
</organism>
<keyword evidence="6" id="KW-0413">Isomerase</keyword>
<dbReference type="PROSITE" id="PS51198">
    <property type="entry name" value="UVRD_HELICASE_ATP_BIND"/>
    <property type="match status" value="1"/>
</dbReference>
<evidence type="ECO:0000256" key="5">
    <source>
        <dbReference type="ARBA" id="ARBA00023125"/>
    </source>
</evidence>
<dbReference type="GO" id="GO:0003677">
    <property type="term" value="F:DNA binding"/>
    <property type="evidence" value="ECO:0007669"/>
    <property type="project" value="UniProtKB-KW"/>
</dbReference>
<dbReference type="GO" id="GO:0016787">
    <property type="term" value="F:hydrolase activity"/>
    <property type="evidence" value="ECO:0007669"/>
    <property type="project" value="UniProtKB-UniRule"/>
</dbReference>
<dbReference type="InterPro" id="IPR013986">
    <property type="entry name" value="DExx_box_DNA_helicase_dom_sf"/>
</dbReference>
<keyword evidence="2 10" id="KW-0378">Hydrolase</keyword>
<proteinExistence type="predicted"/>
<dbReference type="SUPFAM" id="SSF52540">
    <property type="entry name" value="P-loop containing nucleoside triphosphate hydrolases"/>
    <property type="match status" value="1"/>
</dbReference>
<dbReference type="Proteomes" id="UP000483094">
    <property type="component" value="Unassembled WGS sequence"/>
</dbReference>
<evidence type="ECO:0000259" key="11">
    <source>
        <dbReference type="PROSITE" id="PS51198"/>
    </source>
</evidence>
<dbReference type="GO" id="GO:0005524">
    <property type="term" value="F:ATP binding"/>
    <property type="evidence" value="ECO:0007669"/>
    <property type="project" value="UniProtKB-UniRule"/>
</dbReference>
<reference evidence="12 13" key="1">
    <citation type="submission" date="2019-11" db="EMBL/GenBank/DDBJ databases">
        <title>Growth characteristics of pneumococcus vary with the chemical composition of the capsule and with environmental conditions.</title>
        <authorList>
            <person name="Tothpal A."/>
            <person name="Desobry K."/>
            <person name="Joshi S."/>
            <person name="Wyllie A.L."/>
            <person name="Weinberger D.M."/>
        </authorList>
    </citation>
    <scope>NUCLEOTIDE SEQUENCE [LARGE SCALE GENOMIC DNA]</scope>
    <source>
        <strain evidence="13">pnumococcus19F</strain>
    </source>
</reference>
<protein>
    <recommendedName>
        <fullName evidence="8">DNA 3'-5' helicase</fullName>
        <ecNumber evidence="8">5.6.2.4</ecNumber>
    </recommendedName>
</protein>
<evidence type="ECO:0000256" key="6">
    <source>
        <dbReference type="ARBA" id="ARBA00023235"/>
    </source>
</evidence>
<feature type="non-terminal residue" evidence="12">
    <location>
        <position position="155"/>
    </location>
</feature>
<evidence type="ECO:0000256" key="9">
    <source>
        <dbReference type="ARBA" id="ARBA00048988"/>
    </source>
</evidence>
<dbReference type="PANTHER" id="PTHR11070">
    <property type="entry name" value="UVRD / RECB / PCRA DNA HELICASE FAMILY MEMBER"/>
    <property type="match status" value="1"/>
</dbReference>
<comment type="caution">
    <text evidence="10">Lacks conserved residue(s) required for the propagation of feature annotation.</text>
</comment>
<evidence type="ECO:0000256" key="7">
    <source>
        <dbReference type="ARBA" id="ARBA00034617"/>
    </source>
</evidence>
<keyword evidence="3 10" id="KW-0347">Helicase</keyword>
<accession>A0A6G2DDM4</accession>
<keyword evidence="1 10" id="KW-0547">Nucleotide-binding</keyword>
<feature type="domain" description="UvrD-like helicase ATP-binding" evidence="11">
    <location>
        <begin position="1"/>
        <end position="155"/>
    </location>
</feature>
<dbReference type="GO" id="GO:0033202">
    <property type="term" value="C:DNA helicase complex"/>
    <property type="evidence" value="ECO:0007669"/>
    <property type="project" value="TreeGrafter"/>
</dbReference>
<comment type="catalytic activity">
    <reaction evidence="9">
        <text>ATP + H2O = ADP + phosphate + H(+)</text>
        <dbReference type="Rhea" id="RHEA:13065"/>
        <dbReference type="ChEBI" id="CHEBI:15377"/>
        <dbReference type="ChEBI" id="CHEBI:15378"/>
        <dbReference type="ChEBI" id="CHEBI:30616"/>
        <dbReference type="ChEBI" id="CHEBI:43474"/>
        <dbReference type="ChEBI" id="CHEBI:456216"/>
        <dbReference type="EC" id="5.6.2.4"/>
    </reaction>
</comment>
<evidence type="ECO:0000256" key="3">
    <source>
        <dbReference type="ARBA" id="ARBA00022806"/>
    </source>
</evidence>
<dbReference type="Pfam" id="PF00580">
    <property type="entry name" value="UvrD-helicase"/>
    <property type="match status" value="1"/>
</dbReference>
<dbReference type="EMBL" id="WNHQ01001316">
    <property type="protein sequence ID" value="MTV74647.1"/>
    <property type="molecule type" value="Genomic_DNA"/>
</dbReference>
<sequence>TFHSMCVRILRRDADHIGYNRNFTIVDPGEQRTLMKRILKQLNLDPKKWNERTILGTISNAKNDLIDDVAYAAQAGDMYTQIVAQCYTAYQKELRQSESVDFDDLIMLTLRLFDQNPDVLTYYQQKFQYIHVDEYQDTNHAQYQLVKLLASRFKN</sequence>
<gene>
    <name evidence="12" type="ORF">GM540_11850</name>
</gene>
<dbReference type="EC" id="5.6.2.4" evidence="8"/>
<dbReference type="Gene3D" id="3.40.50.300">
    <property type="entry name" value="P-loop containing nucleotide triphosphate hydrolases"/>
    <property type="match status" value="1"/>
</dbReference>
<dbReference type="InterPro" id="IPR000212">
    <property type="entry name" value="DNA_helicase_UvrD/REP"/>
</dbReference>
<evidence type="ECO:0000256" key="4">
    <source>
        <dbReference type="ARBA" id="ARBA00022840"/>
    </source>
</evidence>
<dbReference type="GO" id="GO:0005829">
    <property type="term" value="C:cytosol"/>
    <property type="evidence" value="ECO:0007669"/>
    <property type="project" value="TreeGrafter"/>
</dbReference>
<comment type="caution">
    <text evidence="12">The sequence shown here is derived from an EMBL/GenBank/DDBJ whole genome shotgun (WGS) entry which is preliminary data.</text>
</comment>
<dbReference type="PANTHER" id="PTHR11070:SF2">
    <property type="entry name" value="ATP-DEPENDENT DNA HELICASE SRS2"/>
    <property type="match status" value="1"/>
</dbReference>
<evidence type="ECO:0000256" key="2">
    <source>
        <dbReference type="ARBA" id="ARBA00022801"/>
    </source>
</evidence>
<dbReference type="InterPro" id="IPR027417">
    <property type="entry name" value="P-loop_NTPase"/>
</dbReference>
<dbReference type="GO" id="GO:0000725">
    <property type="term" value="P:recombinational repair"/>
    <property type="evidence" value="ECO:0007669"/>
    <property type="project" value="TreeGrafter"/>
</dbReference>
<evidence type="ECO:0000256" key="10">
    <source>
        <dbReference type="PROSITE-ProRule" id="PRU00560"/>
    </source>
</evidence>
<dbReference type="Gene3D" id="1.10.10.160">
    <property type="match status" value="1"/>
</dbReference>
<keyword evidence="4 10" id="KW-0067">ATP-binding</keyword>
<name>A0A6G2DDM4_STREE</name>
<evidence type="ECO:0000313" key="12">
    <source>
        <dbReference type="EMBL" id="MTV74647.1"/>
    </source>
</evidence>
<comment type="catalytic activity">
    <reaction evidence="7">
        <text>Couples ATP hydrolysis with the unwinding of duplex DNA by translocating in the 3'-5' direction.</text>
        <dbReference type="EC" id="5.6.2.4"/>
    </reaction>
</comment>